<evidence type="ECO:0000313" key="2">
    <source>
        <dbReference type="EMBL" id="MBE1485071.1"/>
    </source>
</evidence>
<accession>A0A927R4K6</accession>
<feature type="transmembrane region" description="Helical" evidence="1">
    <location>
        <begin position="195"/>
        <end position="215"/>
    </location>
</feature>
<protein>
    <submittedName>
        <fullName evidence="2">Uncharacterized protein</fullName>
    </submittedName>
</protein>
<gene>
    <name evidence="2" type="ORF">H4W31_000709</name>
</gene>
<reference evidence="2" key="1">
    <citation type="submission" date="2020-10" db="EMBL/GenBank/DDBJ databases">
        <title>Sequencing the genomes of 1000 actinobacteria strains.</title>
        <authorList>
            <person name="Klenk H.-P."/>
        </authorList>
    </citation>
    <scope>NUCLEOTIDE SEQUENCE</scope>
    <source>
        <strain evidence="2">DSM 46832</strain>
    </source>
</reference>
<comment type="caution">
    <text evidence="2">The sequence shown here is derived from an EMBL/GenBank/DDBJ whole genome shotgun (WGS) entry which is preliminary data.</text>
</comment>
<evidence type="ECO:0000313" key="3">
    <source>
        <dbReference type="Proteomes" id="UP000649753"/>
    </source>
</evidence>
<dbReference type="EMBL" id="JADBEB010000001">
    <property type="protein sequence ID" value="MBE1485071.1"/>
    <property type="molecule type" value="Genomic_DNA"/>
</dbReference>
<keyword evidence="1" id="KW-0812">Transmembrane</keyword>
<keyword evidence="3" id="KW-1185">Reference proteome</keyword>
<keyword evidence="1" id="KW-0472">Membrane</keyword>
<name>A0A927R4K6_9ACTN</name>
<dbReference type="Proteomes" id="UP000649753">
    <property type="component" value="Unassembled WGS sequence"/>
</dbReference>
<proteinExistence type="predicted"/>
<dbReference type="RefSeq" id="WP_192765333.1">
    <property type="nucleotide sequence ID" value="NZ_JADBEB010000001.1"/>
</dbReference>
<sequence>MTAAGASWLEQVAEQSQQNVSEGLERVQQLTVELADGLTAAMRWLPLGIGTEAIEREWQRFLELKDRLFDELQRLVEEPGFPPALWRIGEYWNVRIGAPVSGLQQKVSPNELDADGRWGGTAADSYRDAALAQADALKTIGPATEKIQSALDDLAWGLVAFWVAIAAAVATFVIGMVSAAGATATVIGAPAAPPMAGGTVVAVGGLVVAALVALVDYTERFDNTMTSLAQVLNDNTGMVEQPGGTFGWPTMETPGNWSVRTD</sequence>
<dbReference type="AlphaFoldDB" id="A0A927R4K6"/>
<evidence type="ECO:0000256" key="1">
    <source>
        <dbReference type="SAM" id="Phobius"/>
    </source>
</evidence>
<keyword evidence="1" id="KW-1133">Transmembrane helix</keyword>
<organism evidence="2 3">
    <name type="scientific">Plantactinospora soyae</name>
    <dbReference type="NCBI Taxonomy" id="1544732"/>
    <lineage>
        <taxon>Bacteria</taxon>
        <taxon>Bacillati</taxon>
        <taxon>Actinomycetota</taxon>
        <taxon>Actinomycetes</taxon>
        <taxon>Micromonosporales</taxon>
        <taxon>Micromonosporaceae</taxon>
        <taxon>Plantactinospora</taxon>
    </lineage>
</organism>
<feature type="transmembrane region" description="Helical" evidence="1">
    <location>
        <begin position="154"/>
        <end position="175"/>
    </location>
</feature>